<dbReference type="InterPro" id="IPR034405">
    <property type="entry name" value="F420"/>
</dbReference>
<proteinExistence type="inferred from homology"/>
<dbReference type="EC" id="4.2.1.151" evidence="10"/>
<dbReference type="GO" id="GO:0009234">
    <property type="term" value="P:menaquinone biosynthetic process"/>
    <property type="evidence" value="ECO:0007669"/>
    <property type="project" value="UniProtKB-UniRule"/>
</dbReference>
<dbReference type="PANTHER" id="PTHR43076">
    <property type="entry name" value="FO SYNTHASE (COFH)"/>
    <property type="match status" value="1"/>
</dbReference>
<dbReference type="SFLD" id="SFLDF00343">
    <property type="entry name" value="aminofutalosine_synthase_(mqnE"/>
    <property type="match status" value="1"/>
</dbReference>
<dbReference type="HAMAP" id="MF_00995">
    <property type="entry name" value="MqnA"/>
    <property type="match status" value="1"/>
</dbReference>
<dbReference type="Pfam" id="PF02621">
    <property type="entry name" value="VitK2_biosynth"/>
    <property type="match status" value="1"/>
</dbReference>
<name>A0A6I6N2E9_9ACTN</name>
<keyword evidence="3 9" id="KW-0004">4Fe-4S</keyword>
<dbReference type="Proteomes" id="UP000436138">
    <property type="component" value="Chromosome"/>
</dbReference>
<dbReference type="InterPro" id="IPR006638">
    <property type="entry name" value="Elp3/MiaA/NifB-like_rSAM"/>
</dbReference>
<comment type="catalytic activity">
    <reaction evidence="10">
        <text>chorismate = 3-[(1-carboxyvinyl)-oxy]benzoate + H2O</text>
        <dbReference type="Rhea" id="RHEA:40051"/>
        <dbReference type="ChEBI" id="CHEBI:15377"/>
        <dbReference type="ChEBI" id="CHEBI:29748"/>
        <dbReference type="ChEBI" id="CHEBI:76981"/>
        <dbReference type="EC" id="4.2.1.151"/>
    </reaction>
</comment>
<evidence type="ECO:0000256" key="8">
    <source>
        <dbReference type="ARBA" id="ARBA00023239"/>
    </source>
</evidence>
<evidence type="ECO:0000256" key="1">
    <source>
        <dbReference type="ARBA" id="ARBA00004863"/>
    </source>
</evidence>
<dbReference type="Pfam" id="PF04055">
    <property type="entry name" value="Radical_SAM"/>
    <property type="match status" value="1"/>
</dbReference>
<dbReference type="InterPro" id="IPR058240">
    <property type="entry name" value="rSAM_sf"/>
</dbReference>
<dbReference type="UniPathway" id="UPA00079"/>
<keyword evidence="8 10" id="KW-0456">Lyase</keyword>
<feature type="binding site" evidence="9">
    <location>
        <position position="396"/>
    </location>
    <ligand>
        <name>[4Fe-4S] cluster</name>
        <dbReference type="ChEBI" id="CHEBI:49883"/>
        <note>4Fe-4S-S-AdoMet</note>
    </ligand>
</feature>
<dbReference type="SFLD" id="SFLDF00342">
    <property type="entry name" value="cyclic_dehypoxanthine_futalosi"/>
    <property type="match status" value="1"/>
</dbReference>
<dbReference type="SMART" id="SM00729">
    <property type="entry name" value="Elp3"/>
    <property type="match status" value="1"/>
</dbReference>
<evidence type="ECO:0000256" key="5">
    <source>
        <dbReference type="ARBA" id="ARBA00022723"/>
    </source>
</evidence>
<comment type="catalytic activity">
    <reaction evidence="9">
        <text>dehypoxanthine futalosine + S-adenosyl-L-methionine = cyclic dehypoxanthinylfutalosinate + 5'-deoxyadenosine + L-methionine + H(+)</text>
        <dbReference type="Rhea" id="RHEA:33083"/>
        <dbReference type="ChEBI" id="CHEBI:15378"/>
        <dbReference type="ChEBI" id="CHEBI:17319"/>
        <dbReference type="ChEBI" id="CHEBI:57844"/>
        <dbReference type="ChEBI" id="CHEBI:58864"/>
        <dbReference type="ChEBI" id="CHEBI:59789"/>
        <dbReference type="ChEBI" id="CHEBI:64270"/>
        <dbReference type="EC" id="1.21.98.1"/>
    </reaction>
</comment>
<dbReference type="NCBIfam" id="TIGR03699">
    <property type="entry name" value="menaquin_MqnC"/>
    <property type="match status" value="1"/>
</dbReference>
<dbReference type="SUPFAM" id="SSF53850">
    <property type="entry name" value="Periplasmic binding protein-like II"/>
    <property type="match status" value="1"/>
</dbReference>
<reference evidence="12 13" key="1">
    <citation type="submission" date="2019-12" db="EMBL/GenBank/DDBJ databases">
        <title>Streptomyces sp. strain T44 isolated from rhizosphere soil of Broussonetia papyrifera.</title>
        <authorList>
            <person name="Mo P."/>
        </authorList>
    </citation>
    <scope>NUCLEOTIDE SEQUENCE [LARGE SCALE GENOMIC DNA]</scope>
    <source>
        <strain evidence="12 13">T44</strain>
    </source>
</reference>
<dbReference type="AlphaFoldDB" id="A0A6I6N2E9"/>
<dbReference type="CDD" id="cd13634">
    <property type="entry name" value="PBP2_Sco4506"/>
    <property type="match status" value="1"/>
</dbReference>
<dbReference type="GO" id="GO:0044689">
    <property type="term" value="F:7,8-didemethyl-8-hydroxy-5-deazariboflavin synthase activity"/>
    <property type="evidence" value="ECO:0007669"/>
    <property type="project" value="TreeGrafter"/>
</dbReference>
<feature type="binding site" evidence="9">
    <location>
        <position position="392"/>
    </location>
    <ligand>
        <name>[4Fe-4S] cluster</name>
        <dbReference type="ChEBI" id="CHEBI:49883"/>
        <note>4Fe-4S-S-AdoMet</note>
    </ligand>
</feature>
<dbReference type="GO" id="GO:0051539">
    <property type="term" value="F:4 iron, 4 sulfur cluster binding"/>
    <property type="evidence" value="ECO:0007669"/>
    <property type="project" value="UniProtKB-KW"/>
</dbReference>
<dbReference type="Gene3D" id="3.20.20.70">
    <property type="entry name" value="Aldolase class I"/>
    <property type="match status" value="1"/>
</dbReference>
<dbReference type="GO" id="GO:0005506">
    <property type="term" value="F:iron ion binding"/>
    <property type="evidence" value="ECO:0007669"/>
    <property type="project" value="UniProtKB-UniRule"/>
</dbReference>
<comment type="pathway">
    <text evidence="1 9">Quinol/quinone metabolism; menaquinone biosynthesis.</text>
</comment>
<dbReference type="CDD" id="cd01335">
    <property type="entry name" value="Radical_SAM"/>
    <property type="match status" value="1"/>
</dbReference>
<dbReference type="NCBIfam" id="TIGR00423">
    <property type="entry name" value="CofH family radical SAM protein"/>
    <property type="match status" value="1"/>
</dbReference>
<comment type="function">
    <text evidence="9">Radical SAM enzyme that catalyzes the cyclization of dehypoxanthine futalosine (DHFL) into cyclic dehypoxanthine futalosine (CDHFL), a step in the biosynthesis of menaquinone (MK, vitamin K2).</text>
</comment>
<dbReference type="InterPro" id="IPR013785">
    <property type="entry name" value="Aldolase_TIM"/>
</dbReference>
<feature type="binding site" evidence="9">
    <location>
        <position position="399"/>
    </location>
    <ligand>
        <name>[4Fe-4S] cluster</name>
        <dbReference type="ChEBI" id="CHEBI:49883"/>
        <note>4Fe-4S-S-AdoMet</note>
    </ligand>
</feature>
<keyword evidence="9" id="KW-0560">Oxidoreductase</keyword>
<evidence type="ECO:0000256" key="10">
    <source>
        <dbReference type="HAMAP-Rule" id="MF_00995"/>
    </source>
</evidence>
<dbReference type="GO" id="GO:0016836">
    <property type="term" value="F:hydro-lyase activity"/>
    <property type="evidence" value="ECO:0007669"/>
    <property type="project" value="UniProtKB-UniRule"/>
</dbReference>
<dbReference type="Pfam" id="PF19288">
    <property type="entry name" value="CofH_C"/>
    <property type="match status" value="1"/>
</dbReference>
<evidence type="ECO:0000256" key="7">
    <source>
        <dbReference type="ARBA" id="ARBA00023014"/>
    </source>
</evidence>
<gene>
    <name evidence="9 12" type="primary">mqnC</name>
    <name evidence="10" type="synonym">mqnA</name>
    <name evidence="12" type="ORF">GQF42_32260</name>
</gene>
<evidence type="ECO:0000313" key="12">
    <source>
        <dbReference type="EMBL" id="QHA07358.1"/>
    </source>
</evidence>
<evidence type="ECO:0000256" key="6">
    <source>
        <dbReference type="ARBA" id="ARBA00023004"/>
    </source>
</evidence>
<evidence type="ECO:0000259" key="11">
    <source>
        <dbReference type="PROSITE" id="PS51918"/>
    </source>
</evidence>
<evidence type="ECO:0000313" key="13">
    <source>
        <dbReference type="Proteomes" id="UP000436138"/>
    </source>
</evidence>
<dbReference type="GO" id="GO:0046992">
    <property type="term" value="F:oxidoreductase activity, acting on X-H and Y-H to form an X-Y bond"/>
    <property type="evidence" value="ECO:0007669"/>
    <property type="project" value="UniProtKB-UniRule"/>
</dbReference>
<keyword evidence="13" id="KW-1185">Reference proteome</keyword>
<dbReference type="PANTHER" id="PTHR43076:SF1">
    <property type="entry name" value="LIPOYL SYNTHASE 2"/>
    <property type="match status" value="1"/>
</dbReference>
<dbReference type="InterPro" id="IPR007197">
    <property type="entry name" value="rSAM"/>
</dbReference>
<comment type="function">
    <text evidence="10">Catalyzes the dehydration of chorismate into 3-[(1-carboxyvinyl)oxy]benzoate, a step in the biosynthesis of menaquinone (MK, vitamin K2).</text>
</comment>
<accession>A0A6I6N2E9</accession>
<dbReference type="EC" id="1.21.98.1" evidence="9"/>
<comment type="similarity">
    <text evidence="9">Belongs to the radical SAM superfamily. MqnC family.</text>
</comment>
<evidence type="ECO:0000256" key="4">
    <source>
        <dbReference type="ARBA" id="ARBA00022691"/>
    </source>
</evidence>
<dbReference type="GO" id="GO:0016765">
    <property type="term" value="F:transferase activity, transferring alkyl or aryl (other than methyl) groups"/>
    <property type="evidence" value="ECO:0007669"/>
    <property type="project" value="InterPro"/>
</dbReference>
<dbReference type="HAMAP" id="MF_00992">
    <property type="entry name" value="MqnC"/>
    <property type="match status" value="1"/>
</dbReference>
<dbReference type="InterPro" id="IPR045567">
    <property type="entry name" value="CofH/MnqC-like_C"/>
</dbReference>
<dbReference type="SFLD" id="SFLDS00029">
    <property type="entry name" value="Radical_SAM"/>
    <property type="match status" value="1"/>
</dbReference>
<organism evidence="12 13">
    <name type="scientific">Streptomyces broussonetiae</name>
    <dbReference type="NCBI Taxonomy" id="2686304"/>
    <lineage>
        <taxon>Bacteria</taxon>
        <taxon>Bacillati</taxon>
        <taxon>Actinomycetota</taxon>
        <taxon>Actinomycetes</taxon>
        <taxon>Kitasatosporales</taxon>
        <taxon>Streptomycetaceae</taxon>
        <taxon>Streptomyces</taxon>
    </lineage>
</organism>
<dbReference type="Gene3D" id="3.40.190.10">
    <property type="entry name" value="Periplasmic binding protein-like II"/>
    <property type="match status" value="2"/>
</dbReference>
<keyword evidence="7 9" id="KW-0411">Iron-sulfur</keyword>
<dbReference type="PROSITE" id="PS51918">
    <property type="entry name" value="RADICAL_SAM"/>
    <property type="match status" value="1"/>
</dbReference>
<evidence type="ECO:0000256" key="9">
    <source>
        <dbReference type="HAMAP-Rule" id="MF_00992"/>
    </source>
</evidence>
<protein>
    <recommendedName>
        <fullName evidence="9 10">Multifunctional fusion protein</fullName>
    </recommendedName>
    <domain>
        <recommendedName>
            <fullName evidence="9">Cyclic dehypoxanthine futalosine synthase</fullName>
            <shortName evidence="9">Cyclic DHFL synthase</shortName>
            <ecNumber evidence="9">1.21.98.1</ecNumber>
        </recommendedName>
        <alternativeName>
            <fullName evidence="9">Dehypoxanthine futalosine cyclase</fullName>
        </alternativeName>
        <alternativeName>
            <fullName evidence="9">Menaquinone biosynthetic enzyme MqnC</fullName>
            <shortName evidence="9">DHFL cyclase</shortName>
        </alternativeName>
    </domain>
    <domain>
        <recommendedName>
            <fullName evidence="10">Chorismate dehydratase</fullName>
            <ecNumber evidence="10">4.2.1.151</ecNumber>
        </recommendedName>
        <alternativeName>
            <fullName evidence="10">Menaquinone biosynthetic enzyme MqnA</fullName>
        </alternativeName>
    </domain>
</protein>
<dbReference type="InterPro" id="IPR030868">
    <property type="entry name" value="MqnA"/>
</dbReference>
<dbReference type="InterPro" id="IPR022431">
    <property type="entry name" value="Cyclic_DHFL_synthase_mqnC"/>
</dbReference>
<dbReference type="SUPFAM" id="SSF102114">
    <property type="entry name" value="Radical SAM enzymes"/>
    <property type="match status" value="1"/>
</dbReference>
<keyword evidence="2 9" id="KW-0474">Menaquinone biosynthesis</keyword>
<evidence type="ECO:0000256" key="2">
    <source>
        <dbReference type="ARBA" id="ARBA00022428"/>
    </source>
</evidence>
<dbReference type="InterPro" id="IPR020050">
    <property type="entry name" value="FO_synthase_su2"/>
</dbReference>
<dbReference type="SFLD" id="SFLDG01389">
    <property type="entry name" value="menaquinone_synthsis_involved"/>
    <property type="match status" value="1"/>
</dbReference>
<comment type="similarity">
    <text evidence="10">Belongs to the MqnA/MqnD family. MqnA subfamily.</text>
</comment>
<dbReference type="SFLD" id="SFLDG01064">
    <property type="entry name" value="F420__menaquinone_cofactor_bio"/>
    <property type="match status" value="1"/>
</dbReference>
<keyword evidence="4 9" id="KW-0949">S-adenosyl-L-methionine</keyword>
<dbReference type="KEGG" id="sbro:GQF42_32260"/>
<evidence type="ECO:0000256" key="3">
    <source>
        <dbReference type="ARBA" id="ARBA00022485"/>
    </source>
</evidence>
<dbReference type="EMBL" id="CP047020">
    <property type="protein sequence ID" value="QHA07358.1"/>
    <property type="molecule type" value="Genomic_DNA"/>
</dbReference>
<feature type="domain" description="Radical SAM core" evidence="11">
    <location>
        <begin position="378"/>
        <end position="612"/>
    </location>
</feature>
<comment type="cofactor">
    <cofactor evidence="9">
        <name>[4Fe-4S] cluster</name>
        <dbReference type="ChEBI" id="CHEBI:49883"/>
    </cofactor>
    <text evidence="9">Binds 1 [4Fe-4S] cluster. The cluster is coordinated with 3 cysteines and an exchangeable S-adenosyl-L-methionine.</text>
</comment>
<dbReference type="InterPro" id="IPR003773">
    <property type="entry name" value="Menaquinone_biosynth"/>
</dbReference>
<keyword evidence="6 9" id="KW-0408">Iron</keyword>
<sequence>MAAFPATVHPLPSAPGLPRRPRVGHIGFLNSLPLYWGLGRTGGLLDMELVSDTPDRLGNALVAGELDMGWISLAEYLRHAEELVLLPDIALGCDGPVMSCLILSAVPLEQLDGAPVALCSTSRTSVLLAELLLSERGVKPDYFVCPPDPATMLSRARAGVLIGDPALQATLSDARTDGVEVHDLGQMWREWTGLPFVFAVFAARRDFLAREPGMVHMVHRALLAARDTALENTETVCRQASSWVPYDPGLLARYFTTALDFRLGPRQLAGITEFARRAGARRPDSPVTYGCGCSTAPKHSEPRLNPTIIAEARERAPAMSRSTTELIDPTAVLDRAAAGGRITPEEALVLYRDAPLHALGAAADAVRRRLYAGSEHIATYIIERNINYTNVCVTACKFCAFYAAPKDTAKGWTRDLDDILRRCAETVELGGTQIMFQGGHHPDYGVEYYEKHFKAIKDAFPQLVIHSLGASEVEHMARISGVSVEEAITRIHEAGLDSFAGAGAELLPERPRKAIAPLKESGERWLEIMEAAHRLGVESTSTMLMGTGETNAERIEHLRMIRDVQDRTGGFRAFIPYTYQPENNHLKGRTQATLFEYLRMIAIARLFLDNVRHIQGSWLTTGKEVGQLSLHYGADDLGSIMLEENVVSSAGARHRSNRLEIIDLIRKAGRVPAQRATTYEHLVVHDDPANDPVDDRVVSHISSTAIEGGTAHPELRIVQAQPSPAAAPHATS</sequence>
<keyword evidence="5 9" id="KW-0479">Metal-binding</keyword>